<reference evidence="1" key="2">
    <citation type="journal article" date="2021" name="PeerJ">
        <title>Extensive microbial diversity within the chicken gut microbiome revealed by metagenomics and culture.</title>
        <authorList>
            <person name="Gilroy R."/>
            <person name="Ravi A."/>
            <person name="Getino M."/>
            <person name="Pursley I."/>
            <person name="Horton D.L."/>
            <person name="Alikhan N.F."/>
            <person name="Baker D."/>
            <person name="Gharbi K."/>
            <person name="Hall N."/>
            <person name="Watson M."/>
            <person name="Adriaenssens E.M."/>
            <person name="Foster-Nyarko E."/>
            <person name="Jarju S."/>
            <person name="Secka A."/>
            <person name="Antonio M."/>
            <person name="Oren A."/>
            <person name="Chaudhuri R.R."/>
            <person name="La Ragione R."/>
            <person name="Hildebrand F."/>
            <person name="Pallen M.J."/>
        </authorList>
    </citation>
    <scope>NUCLEOTIDE SEQUENCE</scope>
    <source>
        <strain evidence="1">F6-4510</strain>
    </source>
</reference>
<evidence type="ECO:0000313" key="2">
    <source>
        <dbReference type="Proteomes" id="UP000823611"/>
    </source>
</evidence>
<evidence type="ECO:0000313" key="1">
    <source>
        <dbReference type="EMBL" id="MBO8433916.1"/>
    </source>
</evidence>
<accession>A0A9D9DUJ6</accession>
<name>A0A9D9DUJ6_9FIRM</name>
<dbReference type="InterPro" id="IPR014986">
    <property type="entry name" value="XkdN-like"/>
</dbReference>
<dbReference type="Pfam" id="PF08890">
    <property type="entry name" value="Phage_TAC_5"/>
    <property type="match status" value="1"/>
</dbReference>
<dbReference type="AlphaFoldDB" id="A0A9D9DUJ6"/>
<dbReference type="Gene3D" id="3.30.2220.30">
    <property type="match status" value="1"/>
</dbReference>
<sequence>MDNAFKTKSRHICVSERFKDDDGETIMWEIAPITERENEEIKRLSGFFDGCGKDSIEKYISRLCVKCVKYPDLEDISLQESYGVFGAETLVKSMLYAGEYANLVKEIRDINGFDKKLEDLKEEAKN</sequence>
<dbReference type="InterPro" id="IPR038559">
    <property type="entry name" value="XkdN-like_sf"/>
</dbReference>
<reference evidence="1" key="1">
    <citation type="submission" date="2020-10" db="EMBL/GenBank/DDBJ databases">
        <authorList>
            <person name="Gilroy R."/>
        </authorList>
    </citation>
    <scope>NUCLEOTIDE SEQUENCE</scope>
    <source>
        <strain evidence="1">F6-4510</strain>
    </source>
</reference>
<dbReference type="EMBL" id="JADIMX010000025">
    <property type="protein sequence ID" value="MBO8433916.1"/>
    <property type="molecule type" value="Genomic_DNA"/>
</dbReference>
<gene>
    <name evidence="1" type="ORF">IAC55_01165</name>
</gene>
<protein>
    <submittedName>
        <fullName evidence="1">Phage portal protein</fullName>
    </submittedName>
</protein>
<comment type="caution">
    <text evidence="1">The sequence shown here is derived from an EMBL/GenBank/DDBJ whole genome shotgun (WGS) entry which is preliminary data.</text>
</comment>
<dbReference type="Proteomes" id="UP000823611">
    <property type="component" value="Unassembled WGS sequence"/>
</dbReference>
<proteinExistence type="predicted"/>
<organism evidence="1 2">
    <name type="scientific">Candidatus Fimicola merdigallinarum</name>
    <dbReference type="NCBI Taxonomy" id="2840819"/>
    <lineage>
        <taxon>Bacteria</taxon>
        <taxon>Bacillati</taxon>
        <taxon>Bacillota</taxon>
        <taxon>Clostridia</taxon>
        <taxon>Lachnospirales</taxon>
        <taxon>Lachnospiraceae</taxon>
        <taxon>Lachnospiraceae incertae sedis</taxon>
        <taxon>Candidatus Fimicola</taxon>
    </lineage>
</organism>